<organism evidence="2 3">
    <name type="scientific">Acrasis kona</name>
    <dbReference type="NCBI Taxonomy" id="1008807"/>
    <lineage>
        <taxon>Eukaryota</taxon>
        <taxon>Discoba</taxon>
        <taxon>Heterolobosea</taxon>
        <taxon>Tetramitia</taxon>
        <taxon>Eutetramitia</taxon>
        <taxon>Acrasidae</taxon>
        <taxon>Acrasis</taxon>
    </lineage>
</organism>
<sequence>MTFTNKTLNTSPSVLPTIMPHSQSNKRDTSNIPFWLGNEDTDHINAIFHQYETLLCMKPNHNQFIGRVERHPCLQKEGLVTIDNIFIYRNDPIFWGKAMPRIKKIVVETTWSEQDGMPIKMCKTSERTTNQNGQTTFQLYSFPIFECTGDKPQYVYNHGGAYNCCWEVGYADYFNQCAQKALFKEVIQEGTDEEQEDDSDDEYEYEEEEEDQQEQRKQVVDYSYLLQQNDSYSLDNFAIASCISEQEDWDDDEWDE</sequence>
<evidence type="ECO:0000313" key="3">
    <source>
        <dbReference type="Proteomes" id="UP001431209"/>
    </source>
</evidence>
<gene>
    <name evidence="2" type="ORF">AKO1_010172</name>
</gene>
<proteinExistence type="predicted"/>
<keyword evidence="3" id="KW-1185">Reference proteome</keyword>
<reference evidence="2 3" key="1">
    <citation type="submission" date="2024-03" db="EMBL/GenBank/DDBJ databases">
        <title>The Acrasis kona genome and developmental transcriptomes reveal deep origins of eukaryotic multicellular pathways.</title>
        <authorList>
            <person name="Sheikh S."/>
            <person name="Fu C.-J."/>
            <person name="Brown M.W."/>
            <person name="Baldauf S.L."/>
        </authorList>
    </citation>
    <scope>NUCLEOTIDE SEQUENCE [LARGE SCALE GENOMIC DNA]</scope>
    <source>
        <strain evidence="2 3">ATCC MYA-3509</strain>
    </source>
</reference>
<comment type="caution">
    <text evidence="2">The sequence shown here is derived from an EMBL/GenBank/DDBJ whole genome shotgun (WGS) entry which is preliminary data.</text>
</comment>
<evidence type="ECO:0008006" key="4">
    <source>
        <dbReference type="Google" id="ProtNLM"/>
    </source>
</evidence>
<feature type="compositionally biased region" description="Acidic residues" evidence="1">
    <location>
        <begin position="190"/>
        <end position="212"/>
    </location>
</feature>
<evidence type="ECO:0000313" key="2">
    <source>
        <dbReference type="EMBL" id="KAL0491691.1"/>
    </source>
</evidence>
<protein>
    <recommendedName>
        <fullName evidence="4">Nucleosome assembly protein</fullName>
    </recommendedName>
</protein>
<evidence type="ECO:0000256" key="1">
    <source>
        <dbReference type="SAM" id="MobiDB-lite"/>
    </source>
</evidence>
<name>A0AAW2ZSK1_9EUKA</name>
<dbReference type="EMBL" id="JAOPGA020001843">
    <property type="protein sequence ID" value="KAL0491691.1"/>
    <property type="molecule type" value="Genomic_DNA"/>
</dbReference>
<dbReference type="AlphaFoldDB" id="A0AAW2ZSK1"/>
<feature type="region of interest" description="Disordered" evidence="1">
    <location>
        <begin position="189"/>
        <end position="219"/>
    </location>
</feature>
<dbReference type="Proteomes" id="UP001431209">
    <property type="component" value="Unassembled WGS sequence"/>
</dbReference>
<accession>A0AAW2ZSK1</accession>